<protein>
    <recommendedName>
        <fullName evidence="4">Phytanoyl-CoA dioxygenase</fullName>
    </recommendedName>
</protein>
<dbReference type="Proteomes" id="UP001446871">
    <property type="component" value="Unassembled WGS sequence"/>
</dbReference>
<keyword evidence="3" id="KW-1185">Reference proteome</keyword>
<name>A0ABR1VB05_9PEZI</name>
<dbReference type="Pfam" id="PF05721">
    <property type="entry name" value="PhyH"/>
    <property type="match status" value="1"/>
</dbReference>
<evidence type="ECO:0000256" key="1">
    <source>
        <dbReference type="SAM" id="MobiDB-lite"/>
    </source>
</evidence>
<organism evidence="2 3">
    <name type="scientific">Apiospora saccharicola</name>
    <dbReference type="NCBI Taxonomy" id="335842"/>
    <lineage>
        <taxon>Eukaryota</taxon>
        <taxon>Fungi</taxon>
        <taxon>Dikarya</taxon>
        <taxon>Ascomycota</taxon>
        <taxon>Pezizomycotina</taxon>
        <taxon>Sordariomycetes</taxon>
        <taxon>Xylariomycetidae</taxon>
        <taxon>Amphisphaeriales</taxon>
        <taxon>Apiosporaceae</taxon>
        <taxon>Apiospora</taxon>
    </lineage>
</organism>
<evidence type="ECO:0000313" key="2">
    <source>
        <dbReference type="EMBL" id="KAK8068385.1"/>
    </source>
</evidence>
<dbReference type="Gene3D" id="2.60.120.620">
    <property type="entry name" value="q2cbj1_9rhob like domain"/>
    <property type="match status" value="1"/>
</dbReference>
<evidence type="ECO:0008006" key="4">
    <source>
        <dbReference type="Google" id="ProtNLM"/>
    </source>
</evidence>
<dbReference type="SUPFAM" id="SSF51197">
    <property type="entry name" value="Clavaminate synthase-like"/>
    <property type="match status" value="1"/>
</dbReference>
<dbReference type="PANTHER" id="PTHR31630">
    <property type="entry name" value="PHYTANOYL-COA DIOXYGENASE-RELATED-RELATED"/>
    <property type="match status" value="1"/>
</dbReference>
<feature type="compositionally biased region" description="Polar residues" evidence="1">
    <location>
        <begin position="1"/>
        <end position="12"/>
    </location>
</feature>
<reference evidence="2 3" key="1">
    <citation type="submission" date="2023-01" db="EMBL/GenBank/DDBJ databases">
        <title>Analysis of 21 Apiospora genomes using comparative genomics revels a genus with tremendous synthesis potential of carbohydrate active enzymes and secondary metabolites.</title>
        <authorList>
            <person name="Sorensen T."/>
        </authorList>
    </citation>
    <scope>NUCLEOTIDE SEQUENCE [LARGE SCALE GENOMIC DNA]</scope>
    <source>
        <strain evidence="2 3">CBS 83171</strain>
    </source>
</reference>
<proteinExistence type="predicted"/>
<sequence>MAIDPPQTTRPSKTAGGGLTPKPSGPNKLFAQPDQKFGDFRDDIIRDGYAVIKGAVPRDRADAYAEAMWAYLETFKNKGKGLGFKRDDPSTYTEKHLPVINEKGMCSGYGVNHEDFTWGIRQEPGVVEAFAKVFDTDDLIVSFDAVNMALPGRKDLPANKPWPHQDQDPAKPEFRCLQGIVNLLPNGAQDGGLIVCRGAHRLSEQFHREFSAFEKDPVFRWTQEWYGFTEAGLQWLKEHGGHAQCEWVKVECEPGDLLVWDSRTPHYNLSPTGDHARFATYTCYMPAADASQADLERKKGAFEQTLGTTHWPNAVHVRDHNQPLKRQDGSTCPYSGENAPRKPVSLAERGVQIDGHSVYWCGDDIVVAGEKLL</sequence>
<dbReference type="PANTHER" id="PTHR31630:SF7">
    <property type="entry name" value="PHYTANOYL-COA DIOXYGENASE"/>
    <property type="match status" value="1"/>
</dbReference>
<dbReference type="InterPro" id="IPR008775">
    <property type="entry name" value="Phytyl_CoA_dOase-like"/>
</dbReference>
<feature type="region of interest" description="Disordered" evidence="1">
    <location>
        <begin position="1"/>
        <end position="33"/>
    </location>
</feature>
<comment type="caution">
    <text evidence="2">The sequence shown here is derived from an EMBL/GenBank/DDBJ whole genome shotgun (WGS) entry which is preliminary data.</text>
</comment>
<accession>A0ABR1VB05</accession>
<gene>
    <name evidence="2" type="ORF">PG996_007497</name>
</gene>
<evidence type="ECO:0000313" key="3">
    <source>
        <dbReference type="Proteomes" id="UP001446871"/>
    </source>
</evidence>
<dbReference type="EMBL" id="JAQQWM010000004">
    <property type="protein sequence ID" value="KAK8068385.1"/>
    <property type="molecule type" value="Genomic_DNA"/>
</dbReference>